<keyword evidence="2" id="KW-1185">Reference proteome</keyword>
<protein>
    <recommendedName>
        <fullName evidence="3">Tail assembly chaperone</fullName>
    </recommendedName>
</protein>
<proteinExistence type="predicted"/>
<accession>A0ABS5NV97</accession>
<evidence type="ECO:0000313" key="1">
    <source>
        <dbReference type="EMBL" id="MBS4191743.1"/>
    </source>
</evidence>
<reference evidence="1 2" key="1">
    <citation type="submission" date="2021-05" db="EMBL/GenBank/DDBJ databases">
        <title>Novel Bacillus species.</title>
        <authorList>
            <person name="Liu G."/>
        </authorList>
    </citation>
    <scope>NUCLEOTIDE SEQUENCE [LARGE SCALE GENOMIC DNA]</scope>
    <source>
        <strain evidence="1 2">FJAT-49705</strain>
    </source>
</reference>
<evidence type="ECO:0008006" key="3">
    <source>
        <dbReference type="Google" id="ProtNLM"/>
    </source>
</evidence>
<name>A0ABS5NV97_9BACI</name>
<comment type="caution">
    <text evidence="1">The sequence shown here is derived from an EMBL/GenBank/DDBJ whole genome shotgun (WGS) entry which is preliminary data.</text>
</comment>
<dbReference type="EMBL" id="JAGYPM010000003">
    <property type="protein sequence ID" value="MBS4191743.1"/>
    <property type="molecule type" value="Genomic_DNA"/>
</dbReference>
<sequence>MAQEVEQEILDLDKFIPAKRIVKLAGKVIDVSKIPSEVILELAKKKTVLDSETDESFDMVFDLAVKICNACNPDDEITKKWLVGKTSIEQLLAMLEFIMKPLKDRSSKNGKNAESPSL</sequence>
<organism evidence="1 2">
    <name type="scientific">Cytobacillus citreus</name>
    <dbReference type="NCBI Taxonomy" id="2833586"/>
    <lineage>
        <taxon>Bacteria</taxon>
        <taxon>Bacillati</taxon>
        <taxon>Bacillota</taxon>
        <taxon>Bacilli</taxon>
        <taxon>Bacillales</taxon>
        <taxon>Bacillaceae</taxon>
        <taxon>Cytobacillus</taxon>
    </lineage>
</organism>
<evidence type="ECO:0000313" key="2">
    <source>
        <dbReference type="Proteomes" id="UP000681027"/>
    </source>
</evidence>
<gene>
    <name evidence="1" type="ORF">KHA94_16255</name>
</gene>
<dbReference type="RefSeq" id="WP_213103155.1">
    <property type="nucleotide sequence ID" value="NZ_JAGYPM010000003.1"/>
</dbReference>
<dbReference type="Proteomes" id="UP000681027">
    <property type="component" value="Unassembled WGS sequence"/>
</dbReference>